<dbReference type="RefSeq" id="WP_219799748.1">
    <property type="nucleotide sequence ID" value="NZ_CP080095.1"/>
</dbReference>
<name>A0ABX8UTW1_9BURK</name>
<protein>
    <submittedName>
        <fullName evidence="1">Uncharacterized protein</fullName>
    </submittedName>
</protein>
<keyword evidence="2" id="KW-1185">Reference proteome</keyword>
<evidence type="ECO:0000313" key="2">
    <source>
        <dbReference type="Proteomes" id="UP000826462"/>
    </source>
</evidence>
<dbReference type="EMBL" id="CP080095">
    <property type="protein sequence ID" value="QYD70434.1"/>
    <property type="molecule type" value="Genomic_DNA"/>
</dbReference>
<dbReference type="Proteomes" id="UP000826462">
    <property type="component" value="Chromosome 1"/>
</dbReference>
<organism evidence="1 2">
    <name type="scientific">Paraburkholderia edwinii</name>
    <dbReference type="NCBI Taxonomy" id="2861782"/>
    <lineage>
        <taxon>Bacteria</taxon>
        <taxon>Pseudomonadati</taxon>
        <taxon>Pseudomonadota</taxon>
        <taxon>Betaproteobacteria</taxon>
        <taxon>Burkholderiales</taxon>
        <taxon>Burkholderiaceae</taxon>
        <taxon>Paraburkholderia</taxon>
    </lineage>
</organism>
<reference evidence="1 2" key="1">
    <citation type="submission" date="2021-07" db="EMBL/GenBank/DDBJ databases">
        <title>Paraburkholderia edwinii protects Aspergillus sp. from phenazines by acting as a toxin sponge.</title>
        <authorList>
            <person name="Dahlstrom K.M."/>
            <person name="Newman D.K."/>
        </authorList>
    </citation>
    <scope>NUCLEOTIDE SEQUENCE [LARGE SCALE GENOMIC DNA]</scope>
    <source>
        <strain evidence="1 2">Pe01</strain>
    </source>
</reference>
<sequence>MKRTLKHFLLRLPKWGSKVIATPSAANPNPAEKQLTAPAAIHPSAPLLTPRHHVFNL</sequence>
<proteinExistence type="predicted"/>
<gene>
    <name evidence="1" type="ORF">KZJ38_09170</name>
</gene>
<evidence type="ECO:0000313" key="1">
    <source>
        <dbReference type="EMBL" id="QYD70434.1"/>
    </source>
</evidence>
<accession>A0ABX8UTW1</accession>